<organism evidence="1 2">
    <name type="scientific">Saguinus oedipus</name>
    <name type="common">Cotton-top tamarin</name>
    <name type="synonym">Oedipomidas oedipus</name>
    <dbReference type="NCBI Taxonomy" id="9490"/>
    <lineage>
        <taxon>Eukaryota</taxon>
        <taxon>Metazoa</taxon>
        <taxon>Chordata</taxon>
        <taxon>Craniata</taxon>
        <taxon>Vertebrata</taxon>
        <taxon>Euteleostomi</taxon>
        <taxon>Mammalia</taxon>
        <taxon>Eutheria</taxon>
        <taxon>Euarchontoglires</taxon>
        <taxon>Primates</taxon>
        <taxon>Haplorrhini</taxon>
        <taxon>Platyrrhini</taxon>
        <taxon>Cebidae</taxon>
        <taxon>Callitrichinae</taxon>
        <taxon>Saguinus</taxon>
    </lineage>
</organism>
<accession>A0ABQ9U790</accession>
<dbReference type="Proteomes" id="UP001266305">
    <property type="component" value="Unassembled WGS sequence"/>
</dbReference>
<name>A0ABQ9U790_SAGOE</name>
<reference evidence="1 2" key="1">
    <citation type="submission" date="2023-05" db="EMBL/GenBank/DDBJ databases">
        <title>B98-5 Cell Line De Novo Hybrid Assembly: An Optical Mapping Approach.</title>
        <authorList>
            <person name="Kananen K."/>
            <person name="Auerbach J.A."/>
            <person name="Kautto E."/>
            <person name="Blachly J.S."/>
        </authorList>
    </citation>
    <scope>NUCLEOTIDE SEQUENCE [LARGE SCALE GENOMIC DNA]</scope>
    <source>
        <strain evidence="1">B95-8</strain>
        <tissue evidence="1">Cell line</tissue>
    </source>
</reference>
<sequence>MRLGKRAQEVWICDELGKRAQEVWICDEIGEAGSGGIQSNQGGLLLRLVANNYNLKSKQHFGSWFGTMKQLSKTER</sequence>
<proteinExistence type="predicted"/>
<evidence type="ECO:0000313" key="1">
    <source>
        <dbReference type="EMBL" id="KAK2092924.1"/>
    </source>
</evidence>
<dbReference type="EMBL" id="JASSZA010000015">
    <property type="protein sequence ID" value="KAK2092924.1"/>
    <property type="molecule type" value="Genomic_DNA"/>
</dbReference>
<gene>
    <name evidence="1" type="ORF">P7K49_029453</name>
</gene>
<evidence type="ECO:0000313" key="2">
    <source>
        <dbReference type="Proteomes" id="UP001266305"/>
    </source>
</evidence>
<keyword evidence="2" id="KW-1185">Reference proteome</keyword>
<protein>
    <submittedName>
        <fullName evidence="1">Uncharacterized protein</fullName>
    </submittedName>
</protein>
<comment type="caution">
    <text evidence="1">The sequence shown here is derived from an EMBL/GenBank/DDBJ whole genome shotgun (WGS) entry which is preliminary data.</text>
</comment>